<sequence>MIFKRTCMPEVVLIEPQVFGDSRGFFMETWEARKFAEAGIPAHFVQDNHSRSSRWVLRGLHYQLQQTQGKLVRVGEGEVFDVAVDLRRSSPTFGQWAGEYLSAENRRMLWIPPGFAHGFLVLSERVDFIYKCTDYYDPASERTLLWNDPELGIEWPIPAGVEAIVSEKDRHGLPWRSIETLP</sequence>
<accession>A0ABV8T2R8</accession>
<name>A0ABV8T2R8_9GAMM</name>
<evidence type="ECO:0000256" key="3">
    <source>
        <dbReference type="ARBA" id="ARBA00012098"/>
    </source>
</evidence>
<dbReference type="EC" id="5.1.3.13" evidence="3 5"/>
<dbReference type="InterPro" id="IPR014710">
    <property type="entry name" value="RmlC-like_jellyroll"/>
</dbReference>
<dbReference type="RefSeq" id="WP_380603617.1">
    <property type="nucleotide sequence ID" value="NZ_JBHSDU010000015.1"/>
</dbReference>
<reference evidence="7" key="1">
    <citation type="journal article" date="2019" name="Int. J. Syst. Evol. Microbiol.">
        <title>The Global Catalogue of Microorganisms (GCM) 10K type strain sequencing project: providing services to taxonomists for standard genome sequencing and annotation.</title>
        <authorList>
            <consortium name="The Broad Institute Genomics Platform"/>
            <consortium name="The Broad Institute Genome Sequencing Center for Infectious Disease"/>
            <person name="Wu L."/>
            <person name="Ma J."/>
        </authorList>
    </citation>
    <scope>NUCLEOTIDE SEQUENCE [LARGE SCALE GENOMIC DNA]</scope>
    <source>
        <strain evidence="7">CGMCC 1.10759</strain>
    </source>
</reference>
<protein>
    <recommendedName>
        <fullName evidence="4 5">dTDP-4-dehydrorhamnose 3,5-epimerase</fullName>
        <ecNumber evidence="3 5">5.1.3.13</ecNumber>
    </recommendedName>
    <alternativeName>
        <fullName evidence="5">Thymidine diphospho-4-keto-rhamnose 3,5-epimerase</fullName>
    </alternativeName>
</protein>
<dbReference type="GO" id="GO:0008830">
    <property type="term" value="F:dTDP-4-dehydrorhamnose 3,5-epimerase activity"/>
    <property type="evidence" value="ECO:0007669"/>
    <property type="project" value="UniProtKB-EC"/>
</dbReference>
<dbReference type="PANTHER" id="PTHR21047:SF2">
    <property type="entry name" value="THYMIDINE DIPHOSPHO-4-KETO-RHAMNOSE 3,5-EPIMERASE"/>
    <property type="match status" value="1"/>
</dbReference>
<gene>
    <name evidence="6" type="primary">rfbC</name>
    <name evidence="6" type="ORF">ACFPN2_30090</name>
</gene>
<comment type="caution">
    <text evidence="6">The sequence shown here is derived from an EMBL/GenBank/DDBJ whole genome shotgun (WGS) entry which is preliminary data.</text>
</comment>
<dbReference type="CDD" id="cd00438">
    <property type="entry name" value="cupin_RmlC"/>
    <property type="match status" value="1"/>
</dbReference>
<evidence type="ECO:0000256" key="1">
    <source>
        <dbReference type="ARBA" id="ARBA00001298"/>
    </source>
</evidence>
<evidence type="ECO:0000313" key="7">
    <source>
        <dbReference type="Proteomes" id="UP001595904"/>
    </source>
</evidence>
<evidence type="ECO:0000256" key="5">
    <source>
        <dbReference type="RuleBase" id="RU364069"/>
    </source>
</evidence>
<dbReference type="NCBIfam" id="TIGR01221">
    <property type="entry name" value="rmlC"/>
    <property type="match status" value="1"/>
</dbReference>
<dbReference type="InterPro" id="IPR000888">
    <property type="entry name" value="RmlC-like"/>
</dbReference>
<evidence type="ECO:0000256" key="4">
    <source>
        <dbReference type="ARBA" id="ARBA00019595"/>
    </source>
</evidence>
<organism evidence="6 7">
    <name type="scientific">Steroidobacter flavus</name>
    <dbReference type="NCBI Taxonomy" id="1842136"/>
    <lineage>
        <taxon>Bacteria</taxon>
        <taxon>Pseudomonadati</taxon>
        <taxon>Pseudomonadota</taxon>
        <taxon>Gammaproteobacteria</taxon>
        <taxon>Steroidobacterales</taxon>
        <taxon>Steroidobacteraceae</taxon>
        <taxon>Steroidobacter</taxon>
    </lineage>
</organism>
<comment type="function">
    <text evidence="2 5">Catalyzes the epimerization of the C3' and C5'positions of dTDP-6-deoxy-D-xylo-4-hexulose, forming dTDP-6-deoxy-L-lyxo-4-hexulose.</text>
</comment>
<comment type="similarity">
    <text evidence="5">Belongs to the dTDP-4-dehydrorhamnose 3,5-epimerase family.</text>
</comment>
<dbReference type="Proteomes" id="UP001595904">
    <property type="component" value="Unassembled WGS sequence"/>
</dbReference>
<comment type="pathway">
    <text evidence="5">Carbohydrate biosynthesis; dTDP-L-rhamnose biosynthesis.</text>
</comment>
<keyword evidence="5 6" id="KW-0413">Isomerase</keyword>
<dbReference type="Gene3D" id="2.60.120.10">
    <property type="entry name" value="Jelly Rolls"/>
    <property type="match status" value="1"/>
</dbReference>
<comment type="catalytic activity">
    <reaction evidence="1 5">
        <text>dTDP-4-dehydro-6-deoxy-alpha-D-glucose = dTDP-4-dehydro-beta-L-rhamnose</text>
        <dbReference type="Rhea" id="RHEA:16969"/>
        <dbReference type="ChEBI" id="CHEBI:57649"/>
        <dbReference type="ChEBI" id="CHEBI:62830"/>
        <dbReference type="EC" id="5.1.3.13"/>
    </reaction>
</comment>
<dbReference type="EMBL" id="JBHSDU010000015">
    <property type="protein sequence ID" value="MFC4313365.1"/>
    <property type="molecule type" value="Genomic_DNA"/>
</dbReference>
<comment type="subunit">
    <text evidence="5">Homodimer.</text>
</comment>
<dbReference type="PANTHER" id="PTHR21047">
    <property type="entry name" value="DTDP-6-DEOXY-D-GLUCOSE-3,5 EPIMERASE"/>
    <property type="match status" value="1"/>
</dbReference>
<keyword evidence="7" id="KW-1185">Reference proteome</keyword>
<dbReference type="Pfam" id="PF00908">
    <property type="entry name" value="dTDP_sugar_isom"/>
    <property type="match status" value="1"/>
</dbReference>
<proteinExistence type="inferred from homology"/>
<evidence type="ECO:0000313" key="6">
    <source>
        <dbReference type="EMBL" id="MFC4313365.1"/>
    </source>
</evidence>
<dbReference type="SUPFAM" id="SSF51182">
    <property type="entry name" value="RmlC-like cupins"/>
    <property type="match status" value="1"/>
</dbReference>
<evidence type="ECO:0000256" key="2">
    <source>
        <dbReference type="ARBA" id="ARBA00001997"/>
    </source>
</evidence>
<dbReference type="InterPro" id="IPR011051">
    <property type="entry name" value="RmlC_Cupin_sf"/>
</dbReference>